<dbReference type="Proteomes" id="UP000646749">
    <property type="component" value="Unassembled WGS sequence"/>
</dbReference>
<reference evidence="2 3" key="1">
    <citation type="submission" date="2021-01" db="EMBL/GenBank/DDBJ databases">
        <title>Whole genome shotgun sequence of Plantactinospora endophytica NBRC 110450.</title>
        <authorList>
            <person name="Komaki H."/>
            <person name="Tamura T."/>
        </authorList>
    </citation>
    <scope>NUCLEOTIDE SEQUENCE [LARGE SCALE GENOMIC DNA]</scope>
    <source>
        <strain evidence="2 3">NBRC 110450</strain>
    </source>
</reference>
<name>A0ABQ4DTT0_9ACTN</name>
<gene>
    <name evidence="2" type="ORF">Pen02_08050</name>
</gene>
<evidence type="ECO:0000313" key="2">
    <source>
        <dbReference type="EMBL" id="GIG85869.1"/>
    </source>
</evidence>
<feature type="region of interest" description="Disordered" evidence="1">
    <location>
        <begin position="68"/>
        <end position="97"/>
    </location>
</feature>
<accession>A0ABQ4DTT0</accession>
<protein>
    <submittedName>
        <fullName evidence="2">Uncharacterized protein</fullName>
    </submittedName>
</protein>
<proteinExistence type="predicted"/>
<sequence length="97" mass="10236">MLATSESQEVAPMGTTYVTQRPWALPAALAPVSEVGCMLITDSPRRSQVHQVLTQAELVQAHASAELRGTNGFTGNGIPVGVKRMDVSGVPPRGRPV</sequence>
<evidence type="ECO:0000313" key="3">
    <source>
        <dbReference type="Proteomes" id="UP000646749"/>
    </source>
</evidence>
<comment type="caution">
    <text evidence="2">The sequence shown here is derived from an EMBL/GenBank/DDBJ whole genome shotgun (WGS) entry which is preliminary data.</text>
</comment>
<organism evidence="2 3">
    <name type="scientific">Plantactinospora endophytica</name>
    <dbReference type="NCBI Taxonomy" id="673535"/>
    <lineage>
        <taxon>Bacteria</taxon>
        <taxon>Bacillati</taxon>
        <taxon>Actinomycetota</taxon>
        <taxon>Actinomycetes</taxon>
        <taxon>Micromonosporales</taxon>
        <taxon>Micromonosporaceae</taxon>
        <taxon>Plantactinospora</taxon>
    </lineage>
</organism>
<dbReference type="EMBL" id="BONW01000002">
    <property type="protein sequence ID" value="GIG85869.1"/>
    <property type="molecule type" value="Genomic_DNA"/>
</dbReference>
<evidence type="ECO:0000256" key="1">
    <source>
        <dbReference type="SAM" id="MobiDB-lite"/>
    </source>
</evidence>
<keyword evidence="3" id="KW-1185">Reference proteome</keyword>